<gene>
    <name evidence="1" type="ORF">S01H1_59359</name>
</gene>
<dbReference type="Gene3D" id="3.20.20.70">
    <property type="entry name" value="Aldolase class I"/>
    <property type="match status" value="1"/>
</dbReference>
<comment type="caution">
    <text evidence="1">The sequence shown here is derived from an EMBL/GenBank/DDBJ whole genome shotgun (WGS) entry which is preliminary data.</text>
</comment>
<evidence type="ECO:0000313" key="1">
    <source>
        <dbReference type="EMBL" id="GAG14127.1"/>
    </source>
</evidence>
<dbReference type="EMBL" id="BARS01038821">
    <property type="protein sequence ID" value="GAG14127.1"/>
    <property type="molecule type" value="Genomic_DNA"/>
</dbReference>
<organism evidence="1">
    <name type="scientific">marine sediment metagenome</name>
    <dbReference type="NCBI Taxonomy" id="412755"/>
    <lineage>
        <taxon>unclassified sequences</taxon>
        <taxon>metagenomes</taxon>
        <taxon>ecological metagenomes</taxon>
    </lineage>
</organism>
<protein>
    <recommendedName>
        <fullName evidence="2">4Fe4S-binding SPASM domain-containing protein</fullName>
    </recommendedName>
</protein>
<proteinExistence type="predicted"/>
<reference evidence="1" key="1">
    <citation type="journal article" date="2014" name="Front. Microbiol.">
        <title>High frequency of phylogenetically diverse reductive dehalogenase-homologous genes in deep subseafloor sedimentary metagenomes.</title>
        <authorList>
            <person name="Kawai M."/>
            <person name="Futagami T."/>
            <person name="Toyoda A."/>
            <person name="Takaki Y."/>
            <person name="Nishi S."/>
            <person name="Hori S."/>
            <person name="Arai W."/>
            <person name="Tsubouchi T."/>
            <person name="Morono Y."/>
            <person name="Uchiyama I."/>
            <person name="Ito T."/>
            <person name="Fujiyama A."/>
            <person name="Inagaki F."/>
            <person name="Takami H."/>
        </authorList>
    </citation>
    <scope>NUCLEOTIDE SEQUENCE</scope>
    <source>
        <strain evidence="1">Expedition CK06-06</strain>
    </source>
</reference>
<accession>X0VSL1</accession>
<evidence type="ECO:0008006" key="2">
    <source>
        <dbReference type="Google" id="ProtNLM"/>
    </source>
</evidence>
<dbReference type="AlphaFoldDB" id="X0VSL1"/>
<feature type="non-terminal residue" evidence="1">
    <location>
        <position position="1"/>
    </location>
</feature>
<dbReference type="InterPro" id="IPR013785">
    <property type="entry name" value="Aldolase_TIM"/>
</dbReference>
<sequence length="105" mass="12629">SELVIGKIPEQHIFDLWNNDYTNAIRNMLYRKQRWFTPCSRCDFNGGFYLGFIKLPKIIDDEECLKIIEKGKKENEKYLHKYATKDWWCTIKKQKSLSDFKGDDK</sequence>
<name>X0VSL1_9ZZZZ</name>